<dbReference type="GO" id="GO:0031411">
    <property type="term" value="C:gas vesicle"/>
    <property type="evidence" value="ECO:0007669"/>
    <property type="project" value="UniProtKB-SubCell"/>
</dbReference>
<name>A0A372M4T8_9ACTN</name>
<dbReference type="PANTHER" id="PTHR36852">
    <property type="entry name" value="PROTEIN GVPL 2"/>
    <property type="match status" value="1"/>
</dbReference>
<accession>A0A372M4T8</accession>
<dbReference type="AlphaFoldDB" id="A0A372M4T8"/>
<dbReference type="GO" id="GO:0031412">
    <property type="term" value="P:gas vesicle organization"/>
    <property type="evidence" value="ECO:0007669"/>
    <property type="project" value="InterPro"/>
</dbReference>
<gene>
    <name evidence="4" type="ORF">DY218_15585</name>
</gene>
<reference evidence="4 5" key="1">
    <citation type="submission" date="2018-08" db="EMBL/GenBank/DDBJ databases">
        <title>Isolation, diversity and antifungal activity of Actinobacteria from wheat.</title>
        <authorList>
            <person name="Han C."/>
        </authorList>
    </citation>
    <scope>NUCLEOTIDE SEQUENCE [LARGE SCALE GENOMIC DNA]</scope>
    <source>
        <strain evidence="4 5">NEAU-YY421</strain>
    </source>
</reference>
<comment type="caution">
    <text evidence="4">The sequence shown here is derived from an EMBL/GenBank/DDBJ whole genome shotgun (WGS) entry which is preliminary data.</text>
</comment>
<comment type="subcellular location">
    <subcellularLocation>
        <location evidence="2">Gas vesicle</location>
    </subcellularLocation>
</comment>
<proteinExistence type="inferred from homology"/>
<keyword evidence="5" id="KW-1185">Reference proteome</keyword>
<evidence type="ECO:0000256" key="1">
    <source>
        <dbReference type="ARBA" id="ARBA00022987"/>
    </source>
</evidence>
<keyword evidence="1" id="KW-0304">Gas vesicle</keyword>
<comment type="similarity">
    <text evidence="3">Belongs to the gas vesicle GvpF/GvpL family.</text>
</comment>
<dbReference type="PANTHER" id="PTHR36852:SF1">
    <property type="entry name" value="PROTEIN GVPL 2"/>
    <property type="match status" value="1"/>
</dbReference>
<organism evidence="4 5">
    <name type="scientific">Streptomyces triticagri</name>
    <dbReference type="NCBI Taxonomy" id="2293568"/>
    <lineage>
        <taxon>Bacteria</taxon>
        <taxon>Bacillati</taxon>
        <taxon>Actinomycetota</taxon>
        <taxon>Actinomycetes</taxon>
        <taxon>Kitasatosporales</taxon>
        <taxon>Streptomycetaceae</taxon>
        <taxon>Streptomyces</taxon>
    </lineage>
</organism>
<evidence type="ECO:0000313" key="5">
    <source>
        <dbReference type="Proteomes" id="UP000263094"/>
    </source>
</evidence>
<dbReference type="Pfam" id="PF06386">
    <property type="entry name" value="GvpL_GvpF"/>
    <property type="match status" value="2"/>
</dbReference>
<sequence length="268" mass="28018">MGDELRYLYAVCRPFEAPLQAELSGVTGAPVRTLRHGGLVAVVSAVPRRAFAAAELRTGHDFAGTPLTSPGPADLVQTAGHQGTGPPARHLPADPGARDELTRAHRSVIDALTTVTSPVPLPIGTVLPDDSGVRALLEADGARLRDALDRLDGRVEWGVTAQLDAPAGEFTTGRSAEGERTAAARAFGERLHALLARHADATRTRAVDPAAGRGARVLDASYLVPRQSSEAFVELVDRTGGQQPHVRIDLTGPRAGYSFADDPAAAGT</sequence>
<protein>
    <submittedName>
        <fullName evidence="4">Gas vesicle protein</fullName>
    </submittedName>
</protein>
<dbReference type="OrthoDB" id="146444at2"/>
<dbReference type="InterPro" id="IPR009430">
    <property type="entry name" value="GvpL/GvpF"/>
</dbReference>
<dbReference type="EMBL" id="QUAK01000083">
    <property type="protein sequence ID" value="RFU85819.1"/>
    <property type="molecule type" value="Genomic_DNA"/>
</dbReference>
<evidence type="ECO:0000256" key="3">
    <source>
        <dbReference type="ARBA" id="ARBA00035643"/>
    </source>
</evidence>
<dbReference type="Proteomes" id="UP000263094">
    <property type="component" value="Unassembled WGS sequence"/>
</dbReference>
<evidence type="ECO:0000256" key="2">
    <source>
        <dbReference type="ARBA" id="ARBA00035108"/>
    </source>
</evidence>
<dbReference type="RefSeq" id="WP_128556616.1">
    <property type="nucleotide sequence ID" value="NZ_QUAK01000083.1"/>
</dbReference>
<evidence type="ECO:0000313" key="4">
    <source>
        <dbReference type="EMBL" id="RFU85819.1"/>
    </source>
</evidence>